<name>U9TAN6_RHIID</name>
<accession>U9TAN6</accession>
<sequence length="55" mass="6427">MEIDKFYQSHFIFLRFRTATHFGLELGIKDEILDFGLQFVGVVKGEEAGYCSFYI</sequence>
<proteinExistence type="predicted"/>
<gene>
    <name evidence="1" type="ORF">GLOINDRAFT_5597</name>
</gene>
<protein>
    <submittedName>
        <fullName evidence="1">Uncharacterized protein</fullName>
    </submittedName>
</protein>
<organism evidence="1">
    <name type="scientific">Rhizophagus irregularis (strain DAOM 181602 / DAOM 197198 / MUCL 43194)</name>
    <name type="common">Arbuscular mycorrhizal fungus</name>
    <name type="synonym">Glomus intraradices</name>
    <dbReference type="NCBI Taxonomy" id="747089"/>
    <lineage>
        <taxon>Eukaryota</taxon>
        <taxon>Fungi</taxon>
        <taxon>Fungi incertae sedis</taxon>
        <taxon>Mucoromycota</taxon>
        <taxon>Glomeromycotina</taxon>
        <taxon>Glomeromycetes</taxon>
        <taxon>Glomerales</taxon>
        <taxon>Glomeraceae</taxon>
        <taxon>Rhizophagus</taxon>
    </lineage>
</organism>
<reference evidence="1" key="1">
    <citation type="submission" date="2013-07" db="EMBL/GenBank/DDBJ databases">
        <title>The genome of an arbuscular mycorrhizal fungus provides insights into the evolution of the oldest plant symbiosis.</title>
        <authorList>
            <consortium name="DOE Joint Genome Institute"/>
            <person name="Tisserant E."/>
            <person name="Malbreil M."/>
            <person name="Kuo A."/>
            <person name="Kohler A."/>
            <person name="Symeonidi A."/>
            <person name="Balestrini R."/>
            <person name="Charron P."/>
            <person name="Duensing N."/>
            <person name="Frei-dit-Frey N."/>
            <person name="Gianinazzi-Pearson V."/>
            <person name="Gilbert B."/>
            <person name="Handa Y."/>
            <person name="Hijri M."/>
            <person name="Kaul R."/>
            <person name="Kawaguchi M."/>
            <person name="Krajinski F."/>
            <person name="Lammers P."/>
            <person name="Lapierre D."/>
            <person name="Masclaux F.G."/>
            <person name="Murat C."/>
            <person name="Morin E."/>
            <person name="Ndikumana S."/>
            <person name="Pagni M."/>
            <person name="Petitpierre D."/>
            <person name="Requena N."/>
            <person name="Rosikiewicz P."/>
            <person name="Riley R."/>
            <person name="Saito K."/>
            <person name="San Clemente H."/>
            <person name="Shapiro H."/>
            <person name="van Tuinen D."/>
            <person name="Becard G."/>
            <person name="Bonfante P."/>
            <person name="Paszkowski U."/>
            <person name="Shachar-Hill Y."/>
            <person name="Young J.P."/>
            <person name="Sanders I.R."/>
            <person name="Henrissat B."/>
            <person name="Rensing S.A."/>
            <person name="Grigoriev I.V."/>
            <person name="Corradi N."/>
            <person name="Roux C."/>
            <person name="Martin F."/>
        </authorList>
    </citation>
    <scope>NUCLEOTIDE SEQUENCE</scope>
    <source>
        <strain evidence="1">DAOM 197198</strain>
    </source>
</reference>
<dbReference type="HOGENOM" id="CLU_3033563_0_0_1"/>
<dbReference type="AlphaFoldDB" id="U9TAN6"/>
<evidence type="ECO:0000313" key="1">
    <source>
        <dbReference type="EMBL" id="ESA03388.1"/>
    </source>
</evidence>
<dbReference type="EMBL" id="KI295053">
    <property type="protein sequence ID" value="ESA03388.1"/>
    <property type="molecule type" value="Genomic_DNA"/>
</dbReference>